<keyword evidence="3" id="KW-0503">Monooxygenase</keyword>
<dbReference type="AlphaFoldDB" id="A0A7V7KH84"/>
<dbReference type="SUPFAM" id="SSF54909">
    <property type="entry name" value="Dimeric alpha+beta barrel"/>
    <property type="match status" value="1"/>
</dbReference>
<sequence>MIAVIFEVEPKPGHREHYLDIAAELRPLLDEIDGFLSIERFGSLTQPGKILSLSFWRDEQAIAQWRQLERHRSAQAKGRNMVFADYRLRVASVIRDYGMREREQVPADSRERHDGYKAAVVRR</sequence>
<dbReference type="EMBL" id="VTPY01000004">
    <property type="protein sequence ID" value="KAA0011832.1"/>
    <property type="molecule type" value="Genomic_DNA"/>
</dbReference>
<dbReference type="InterPro" id="IPR011008">
    <property type="entry name" value="Dimeric_a/b-barrel"/>
</dbReference>
<reference evidence="3 4" key="1">
    <citation type="submission" date="2019-08" db="EMBL/GenBank/DDBJ databases">
        <title>Bioinformatics analysis of the strain L3 and L5.</title>
        <authorList>
            <person name="Li X."/>
        </authorList>
    </citation>
    <scope>NUCLEOTIDE SEQUENCE [LARGE SCALE GENOMIC DNA]</scope>
    <source>
        <strain evidence="3 4">L5</strain>
    </source>
</reference>
<dbReference type="PANTHER" id="PTHR37811">
    <property type="entry name" value="BLL5343 PROTEIN"/>
    <property type="match status" value="1"/>
</dbReference>
<feature type="domain" description="ABM" evidence="2">
    <location>
        <begin position="2"/>
        <end position="90"/>
    </location>
</feature>
<evidence type="ECO:0000259" key="2">
    <source>
        <dbReference type="PROSITE" id="PS51725"/>
    </source>
</evidence>
<evidence type="ECO:0000313" key="4">
    <source>
        <dbReference type="Proteomes" id="UP000486760"/>
    </source>
</evidence>
<keyword evidence="4" id="KW-1185">Reference proteome</keyword>
<evidence type="ECO:0000313" key="3">
    <source>
        <dbReference type="EMBL" id="KAA0011832.1"/>
    </source>
</evidence>
<dbReference type="Pfam" id="PF03992">
    <property type="entry name" value="ABM"/>
    <property type="match status" value="1"/>
</dbReference>
<dbReference type="GO" id="GO:0004497">
    <property type="term" value="F:monooxygenase activity"/>
    <property type="evidence" value="ECO:0007669"/>
    <property type="project" value="UniProtKB-KW"/>
</dbReference>
<feature type="region of interest" description="Disordered" evidence="1">
    <location>
        <begin position="102"/>
        <end position="123"/>
    </location>
</feature>
<dbReference type="PROSITE" id="PS51725">
    <property type="entry name" value="ABM"/>
    <property type="match status" value="1"/>
</dbReference>
<keyword evidence="3" id="KW-0560">Oxidoreductase</keyword>
<name>A0A7V7KH84_9GAMM</name>
<dbReference type="RefSeq" id="WP_149328393.1">
    <property type="nucleotide sequence ID" value="NZ_VTPY01000004.1"/>
</dbReference>
<protein>
    <submittedName>
        <fullName evidence="3">Antibiotic biosynthesis monooxygenase</fullName>
    </submittedName>
</protein>
<dbReference type="Proteomes" id="UP000486760">
    <property type="component" value="Unassembled WGS sequence"/>
</dbReference>
<proteinExistence type="predicted"/>
<dbReference type="InterPro" id="IPR007138">
    <property type="entry name" value="ABM_dom"/>
</dbReference>
<evidence type="ECO:0000256" key="1">
    <source>
        <dbReference type="SAM" id="MobiDB-lite"/>
    </source>
</evidence>
<dbReference type="PANTHER" id="PTHR37811:SF2">
    <property type="entry name" value="ABM DOMAIN-CONTAINING PROTEIN"/>
    <property type="match status" value="1"/>
</dbReference>
<accession>A0A7V7KH84</accession>
<gene>
    <name evidence="3" type="ORF">F0A17_11010</name>
</gene>
<dbReference type="Gene3D" id="3.30.70.100">
    <property type="match status" value="1"/>
</dbReference>
<comment type="caution">
    <text evidence="3">The sequence shown here is derived from an EMBL/GenBank/DDBJ whole genome shotgun (WGS) entry which is preliminary data.</text>
</comment>
<organism evidence="3 4">
    <name type="scientific">Billgrantia pellis</name>
    <dbReference type="NCBI Taxonomy" id="2606936"/>
    <lineage>
        <taxon>Bacteria</taxon>
        <taxon>Pseudomonadati</taxon>
        <taxon>Pseudomonadota</taxon>
        <taxon>Gammaproteobacteria</taxon>
        <taxon>Oceanospirillales</taxon>
        <taxon>Halomonadaceae</taxon>
        <taxon>Billgrantia</taxon>
    </lineage>
</organism>
<feature type="compositionally biased region" description="Basic and acidic residues" evidence="1">
    <location>
        <begin position="102"/>
        <end position="116"/>
    </location>
</feature>
<dbReference type="InterPro" id="IPR052936">
    <property type="entry name" value="Jasmonate_Hydroxylase-like"/>
</dbReference>